<keyword evidence="5 7" id="KW-0456">Lyase</keyword>
<name>A0A1M5DJG6_9BACI</name>
<comment type="subcellular location">
    <subcellularLocation>
        <location evidence="7">Cell membrane</location>
        <topology evidence="7">Single-pass membrane protein</topology>
    </subcellularLocation>
</comment>
<dbReference type="PANTHER" id="PTHR30518">
    <property type="entry name" value="ENDOLYTIC MUREIN TRANSGLYCOSYLASE"/>
    <property type="match status" value="1"/>
</dbReference>
<comment type="function">
    <text evidence="7">Functions as a peptidoglycan terminase that cleaves nascent peptidoglycan strands endolytically to terminate their elongation.</text>
</comment>
<dbReference type="RefSeq" id="WP_072887822.1">
    <property type="nucleotide sequence ID" value="NZ_FQVW01000002.1"/>
</dbReference>
<dbReference type="Proteomes" id="UP000183988">
    <property type="component" value="Unassembled WGS sequence"/>
</dbReference>
<dbReference type="EMBL" id="FQVW01000002">
    <property type="protein sequence ID" value="SHF66892.1"/>
    <property type="molecule type" value="Genomic_DNA"/>
</dbReference>
<evidence type="ECO:0000256" key="3">
    <source>
        <dbReference type="ARBA" id="ARBA00022989"/>
    </source>
</evidence>
<accession>A0A1M5DJG6</accession>
<proteinExistence type="inferred from homology"/>
<gene>
    <name evidence="7" type="primary">mltG</name>
    <name evidence="8" type="ORF">SAMN05216225_100282</name>
</gene>
<dbReference type="PANTHER" id="PTHR30518:SF2">
    <property type="entry name" value="ENDOLYTIC MUREIN TRANSGLYCOSYLASE"/>
    <property type="match status" value="1"/>
</dbReference>
<dbReference type="Gene3D" id="3.30.1490.480">
    <property type="entry name" value="Endolytic murein transglycosylase"/>
    <property type="match status" value="1"/>
</dbReference>
<evidence type="ECO:0000313" key="8">
    <source>
        <dbReference type="EMBL" id="SHF66892.1"/>
    </source>
</evidence>
<evidence type="ECO:0000256" key="6">
    <source>
        <dbReference type="ARBA" id="ARBA00023316"/>
    </source>
</evidence>
<feature type="transmembrane region" description="Helical" evidence="7">
    <location>
        <begin position="23"/>
        <end position="46"/>
    </location>
</feature>
<dbReference type="EC" id="4.2.2.29" evidence="7"/>
<reference evidence="8 9" key="1">
    <citation type="submission" date="2016-11" db="EMBL/GenBank/DDBJ databases">
        <authorList>
            <person name="Jaros S."/>
            <person name="Januszkiewicz K."/>
            <person name="Wedrychowicz H."/>
        </authorList>
    </citation>
    <scope>NUCLEOTIDE SEQUENCE [LARGE SCALE GENOMIC DNA]</scope>
    <source>
        <strain evidence="8 9">IBRC-M 10683</strain>
    </source>
</reference>
<comment type="catalytic activity">
    <reaction evidence="7">
        <text>a peptidoglycan chain = a peptidoglycan chain with N-acetyl-1,6-anhydromuramyl-[peptide] at the reducing end + a peptidoglycan chain with N-acetylglucosamine at the non-reducing end.</text>
        <dbReference type="EC" id="4.2.2.29"/>
    </reaction>
</comment>
<dbReference type="STRING" id="930117.SAMN05216225_100282"/>
<dbReference type="GO" id="GO:0005886">
    <property type="term" value="C:plasma membrane"/>
    <property type="evidence" value="ECO:0007669"/>
    <property type="project" value="UniProtKB-SubCell"/>
</dbReference>
<evidence type="ECO:0000313" key="9">
    <source>
        <dbReference type="Proteomes" id="UP000183988"/>
    </source>
</evidence>
<organism evidence="8 9">
    <name type="scientific">Ornithinibacillus halophilus</name>
    <dbReference type="NCBI Taxonomy" id="930117"/>
    <lineage>
        <taxon>Bacteria</taxon>
        <taxon>Bacillati</taxon>
        <taxon>Bacillota</taxon>
        <taxon>Bacilli</taxon>
        <taxon>Bacillales</taxon>
        <taxon>Bacillaceae</taxon>
        <taxon>Ornithinibacillus</taxon>
    </lineage>
</organism>
<keyword evidence="9" id="KW-1185">Reference proteome</keyword>
<dbReference type="CDD" id="cd08010">
    <property type="entry name" value="MltG_like"/>
    <property type="match status" value="1"/>
</dbReference>
<dbReference type="NCBIfam" id="TIGR00247">
    <property type="entry name" value="endolytic transglycosylase MltG"/>
    <property type="match status" value="1"/>
</dbReference>
<dbReference type="GO" id="GO:0009252">
    <property type="term" value="P:peptidoglycan biosynthetic process"/>
    <property type="evidence" value="ECO:0007669"/>
    <property type="project" value="UniProtKB-UniRule"/>
</dbReference>
<keyword evidence="2 7" id="KW-0812">Transmembrane</keyword>
<evidence type="ECO:0000256" key="7">
    <source>
        <dbReference type="HAMAP-Rule" id="MF_02065"/>
    </source>
</evidence>
<dbReference type="AlphaFoldDB" id="A0A1M5DJG6"/>
<comment type="similarity">
    <text evidence="7">Belongs to the transglycosylase MltG family.</text>
</comment>
<keyword evidence="1 7" id="KW-1003">Cell membrane</keyword>
<keyword evidence="4 7" id="KW-0472">Membrane</keyword>
<evidence type="ECO:0000256" key="1">
    <source>
        <dbReference type="ARBA" id="ARBA00022475"/>
    </source>
</evidence>
<dbReference type="InterPro" id="IPR003770">
    <property type="entry name" value="MLTG-like"/>
</dbReference>
<keyword evidence="6 7" id="KW-0961">Cell wall biogenesis/degradation</keyword>
<feature type="site" description="Important for catalytic activity" evidence="7">
    <location>
        <position position="255"/>
    </location>
</feature>
<dbReference type="OrthoDB" id="9814591at2"/>
<dbReference type="GO" id="GO:0008932">
    <property type="term" value="F:lytic endotransglycosylase activity"/>
    <property type="evidence" value="ECO:0007669"/>
    <property type="project" value="UniProtKB-UniRule"/>
</dbReference>
<dbReference type="Pfam" id="PF02618">
    <property type="entry name" value="YceG"/>
    <property type="match status" value="1"/>
</dbReference>
<keyword evidence="3 7" id="KW-1133">Transmembrane helix</keyword>
<dbReference type="HAMAP" id="MF_02065">
    <property type="entry name" value="MltG"/>
    <property type="match status" value="1"/>
</dbReference>
<dbReference type="GO" id="GO:0071555">
    <property type="term" value="P:cell wall organization"/>
    <property type="evidence" value="ECO:0007669"/>
    <property type="project" value="UniProtKB-KW"/>
</dbReference>
<sequence length="368" mass="42017">MSKDDYKKNLLSRNDEVRTVRKIVSVIILILIILIVTGGVTGYNYIKSALEPVDPTNDEGVGIEIPLGSSTSSIAEVLENNEIIKDARIFKYYIKFRNESGFQAGEYTFTKSMTIDEIIESLKNGRIIKEPVFRITIPEGLTIAEMAEIYAEKLPFTKDEFLEKVNDPEYVKLLIDNYQSILTDVVLDPEIETPLEGYLFAATYDFYVEDPSIETVVEKMLDKTRAVIAEYYDAILNSEFNVHETITLASIIEKEAVTKDQRRQISGIFYNRLEVGMPLQTDPTVLYALGDHKEKVLKVDTQIESPYNTYFVNALPIGPISNFSQNALDAALYPAETDYLYFLHDSTGDIYYSETLEQHNEYKRQYIN</sequence>
<evidence type="ECO:0000256" key="4">
    <source>
        <dbReference type="ARBA" id="ARBA00023136"/>
    </source>
</evidence>
<protein>
    <recommendedName>
        <fullName evidence="7">Endolytic murein transglycosylase</fullName>
        <ecNumber evidence="7">4.2.2.29</ecNumber>
    </recommendedName>
    <alternativeName>
        <fullName evidence="7">Peptidoglycan lytic transglycosylase</fullName>
    </alternativeName>
    <alternativeName>
        <fullName evidence="7">Peptidoglycan polymerization terminase</fullName>
    </alternativeName>
</protein>
<evidence type="ECO:0000256" key="5">
    <source>
        <dbReference type="ARBA" id="ARBA00023239"/>
    </source>
</evidence>
<dbReference type="Gene3D" id="3.30.160.60">
    <property type="entry name" value="Classic Zinc Finger"/>
    <property type="match status" value="1"/>
</dbReference>
<evidence type="ECO:0000256" key="2">
    <source>
        <dbReference type="ARBA" id="ARBA00022692"/>
    </source>
</evidence>